<dbReference type="EMBL" id="FPCK01000001">
    <property type="protein sequence ID" value="SFV31694.1"/>
    <property type="molecule type" value="Genomic_DNA"/>
</dbReference>
<name>A0A1I7NAJ3_9HYPH</name>
<dbReference type="Proteomes" id="UP000199074">
    <property type="component" value="Unassembled WGS sequence"/>
</dbReference>
<accession>A0A1I7NAJ3</accession>
<protein>
    <submittedName>
        <fullName evidence="3">Uncharacterized protein</fullName>
    </submittedName>
</protein>
<gene>
    <name evidence="3" type="ORF">SAMN05216456_1427</name>
</gene>
<organism evidence="3 4">
    <name type="scientific">Devosia crocina</name>
    <dbReference type="NCBI Taxonomy" id="429728"/>
    <lineage>
        <taxon>Bacteria</taxon>
        <taxon>Pseudomonadati</taxon>
        <taxon>Pseudomonadota</taxon>
        <taxon>Alphaproteobacteria</taxon>
        <taxon>Hyphomicrobiales</taxon>
        <taxon>Devosiaceae</taxon>
        <taxon>Devosia</taxon>
    </lineage>
</organism>
<feature type="compositionally biased region" description="Basic and acidic residues" evidence="1">
    <location>
        <begin position="90"/>
        <end position="100"/>
    </location>
</feature>
<keyword evidence="4" id="KW-1185">Reference proteome</keyword>
<evidence type="ECO:0000256" key="1">
    <source>
        <dbReference type="SAM" id="MobiDB-lite"/>
    </source>
</evidence>
<feature type="compositionally biased region" description="Polar residues" evidence="1">
    <location>
        <begin position="109"/>
        <end position="123"/>
    </location>
</feature>
<reference evidence="3 4" key="1">
    <citation type="submission" date="2016-10" db="EMBL/GenBank/DDBJ databases">
        <authorList>
            <person name="de Groot N.N."/>
        </authorList>
    </citation>
    <scope>NUCLEOTIDE SEQUENCE [LARGE SCALE GENOMIC DNA]</scope>
    <source>
        <strain evidence="3 4">IPL20</strain>
    </source>
</reference>
<keyword evidence="2" id="KW-0812">Transmembrane</keyword>
<keyword evidence="2" id="KW-0472">Membrane</keyword>
<feature type="transmembrane region" description="Helical" evidence="2">
    <location>
        <begin position="60"/>
        <end position="82"/>
    </location>
</feature>
<dbReference type="AlphaFoldDB" id="A0A1I7NAJ3"/>
<sequence>MTRERDPFDRLSEFVDPEPDPVVMKATIAQSRGAFIRQRVEQSGRAGSPVGRWLRQSRGWFVPAGAGAFALVLAVAIGLGVMRPVHEGTAGRDMMADRPQVDAPAEPTTELSRAPSPQSSTGTRLGAQPAPADQPTNAAPGPVSIVEGDGVRVETRASGSELQFLLPDISGEQVIDSQLLFSGEELTVIGAFRLPEADMIAVEFETAESRFWRIYQPADGVYARDQELSALVSGAVDRTDIETRLRLHGAFN</sequence>
<proteinExistence type="predicted"/>
<evidence type="ECO:0000313" key="4">
    <source>
        <dbReference type="Proteomes" id="UP000199074"/>
    </source>
</evidence>
<keyword evidence="2" id="KW-1133">Transmembrane helix</keyword>
<dbReference type="STRING" id="429728.SAMN05216456_1427"/>
<feature type="region of interest" description="Disordered" evidence="1">
    <location>
        <begin position="90"/>
        <end position="143"/>
    </location>
</feature>
<evidence type="ECO:0000313" key="3">
    <source>
        <dbReference type="EMBL" id="SFV31694.1"/>
    </source>
</evidence>
<evidence type="ECO:0000256" key="2">
    <source>
        <dbReference type="SAM" id="Phobius"/>
    </source>
</evidence>